<evidence type="ECO:0000313" key="1">
    <source>
        <dbReference type="EMBL" id="KAJ0172845.1"/>
    </source>
</evidence>
<evidence type="ECO:0000313" key="2">
    <source>
        <dbReference type="Proteomes" id="UP000824533"/>
    </source>
</evidence>
<protein>
    <submittedName>
        <fullName evidence="1">Uncharacterized protein</fullName>
    </submittedName>
</protein>
<reference evidence="1 2" key="1">
    <citation type="journal article" date="2021" name="Front. Genet.">
        <title>Chromosome-Level Genome Assembly Reveals Significant Gene Expansion in the Toll and IMD Signaling Pathways of Dendrolimus kikuchii.</title>
        <authorList>
            <person name="Zhou J."/>
            <person name="Wu P."/>
            <person name="Xiong Z."/>
            <person name="Liu N."/>
            <person name="Zhao N."/>
            <person name="Ji M."/>
            <person name="Qiu Y."/>
            <person name="Yang B."/>
        </authorList>
    </citation>
    <scope>NUCLEOTIDE SEQUENCE [LARGE SCALE GENOMIC DNA]</scope>
    <source>
        <strain evidence="1">Ann1</strain>
    </source>
</reference>
<accession>A0ACC1CMN7</accession>
<organism evidence="1 2">
    <name type="scientific">Dendrolimus kikuchii</name>
    <dbReference type="NCBI Taxonomy" id="765133"/>
    <lineage>
        <taxon>Eukaryota</taxon>
        <taxon>Metazoa</taxon>
        <taxon>Ecdysozoa</taxon>
        <taxon>Arthropoda</taxon>
        <taxon>Hexapoda</taxon>
        <taxon>Insecta</taxon>
        <taxon>Pterygota</taxon>
        <taxon>Neoptera</taxon>
        <taxon>Endopterygota</taxon>
        <taxon>Lepidoptera</taxon>
        <taxon>Glossata</taxon>
        <taxon>Ditrysia</taxon>
        <taxon>Bombycoidea</taxon>
        <taxon>Lasiocampidae</taxon>
        <taxon>Dendrolimus</taxon>
    </lineage>
</organism>
<sequence length="1288" mass="136044">MLLRQVELEAGNSLGAGVQLDAQVWGARCGPQPLAPPPPPEHERAHLSNGQAERERERGTLNGFAGARADGVHVTLERAALGAHQPPTRVARLTIDHARLWAGRGGPADAAAAAPAPADEAWCAGWVRLGRAAAPFSLKLVPGTLALQPPSLHFVTAAAEAPAPLDVYARNEFAAPVYVSRVRCPAPVEEHFHLEWATPLVVAGGGRARLGRLALRRPRPDLVLDANLTVVTNVTEYALPLMVYSGKLAFEWEWPRWSSEHLDLGGVGTSSTRRVGLRLVNGGPAPLCVRELRAQLPGAQLALAACAHLRPPPPEHACRCVAGGRAARAWLTVVAPAREGPLQGTALVATEHAAASATVTLHAHKGRVHAHPLLLYRAAPYARSSAPLVLESSMALKMRLANVTQPEPELDPALSFLAHEEEASPEVGPGRRSVGRVLYAPERGCAPRCYAGLDAAHPDGELWLRRAAEPDDAALAEDAALHAHRHALYRRHPHATNVSLHVHTTQVVQIPVSGVVQWWWPRLVEDAAGVGEAGLAAVGAAVRLPLRVRNPSPTHRLLLQPVVSEHKHILAGEPEAPSCGGDDCLWAEGAFRLGEWRATRGAAAVWGAPRNGTGRATPVLLLEPDAEVELTLTFAPEAPAALAAHLYLRNNLTIIESVVLRGRGAYPSFELGGRKPGAAAPLVFEVSECDGGGEAPATVVRTVIARNTGAVPVRLRDWRVAGQPCWARGFSVQPCAPLTLAPNESRPLRLAFTADFTLARVPARLHVRADAHRAEFSLLGAAPARLLARCHARAPPPPFDPLLRAAATLLAVAALALAIAAAALDAERELRRARASRPASPARPPLDLRAVAAHAPQPTPAPAPAGTRLRAVAKRRRPTPRRPVPAPDPHAERRAFDRWRSEVLRAPDDDEDRSSEDADDAAPDRRPPSDSETRDASDERPSANDGYEADPETEERPTASGDEDAASTGSASGSSSTPADEREDDEDDDAEDCDEPENMPLVANGEPRDASRAEPALRFDAAAAPAEELSRAGKVRREADGPRRNERSRPGEGGDAAAARGRHASAKHHARKEKAAKRRAERPPPSPPRGSPPRAGDARAPGAVRWGASWSSVVAARGGGADAGAAGGGGGAGTGALAPIGSDVRRRAEAEVRAPPLGADNSLFFFNGEPRAPPLAEAEFAWRAPAPDECAPFTPPTRDFLGAEESGVGGAAFRGAGGVWGGWGAWGAVRPPPGFGAPAAPVRAYDPFRSLASIWAPGALDWRPDAPAPAAAPRRPSPPHHPHDDDDI</sequence>
<dbReference type="Proteomes" id="UP000824533">
    <property type="component" value="Linkage Group LG21"/>
</dbReference>
<proteinExistence type="predicted"/>
<gene>
    <name evidence="1" type="ORF">K1T71_011984</name>
</gene>
<keyword evidence="2" id="KW-1185">Reference proteome</keyword>
<dbReference type="EMBL" id="CM034407">
    <property type="protein sequence ID" value="KAJ0172845.1"/>
    <property type="molecule type" value="Genomic_DNA"/>
</dbReference>
<comment type="caution">
    <text evidence="1">The sequence shown here is derived from an EMBL/GenBank/DDBJ whole genome shotgun (WGS) entry which is preliminary data.</text>
</comment>
<name>A0ACC1CMN7_9NEOP</name>